<keyword evidence="1" id="KW-0812">Transmembrane</keyword>
<dbReference type="EMBL" id="BPLQ01013093">
    <property type="protein sequence ID" value="GIY69742.1"/>
    <property type="molecule type" value="Genomic_DNA"/>
</dbReference>
<feature type="transmembrane region" description="Helical" evidence="1">
    <location>
        <begin position="30"/>
        <end position="52"/>
    </location>
</feature>
<accession>A0AAV4VHC4</accession>
<gene>
    <name evidence="2" type="ORF">CDAR_220151</name>
</gene>
<evidence type="ECO:0000313" key="2">
    <source>
        <dbReference type="EMBL" id="GIY69742.1"/>
    </source>
</evidence>
<proteinExistence type="predicted"/>
<evidence type="ECO:0000313" key="3">
    <source>
        <dbReference type="Proteomes" id="UP001054837"/>
    </source>
</evidence>
<keyword evidence="1" id="KW-1133">Transmembrane helix</keyword>
<name>A0AAV4VHC4_9ARAC</name>
<keyword evidence="3" id="KW-1185">Reference proteome</keyword>
<reference evidence="2 3" key="1">
    <citation type="submission" date="2021-06" db="EMBL/GenBank/DDBJ databases">
        <title>Caerostris darwini draft genome.</title>
        <authorList>
            <person name="Kono N."/>
            <person name="Arakawa K."/>
        </authorList>
    </citation>
    <scope>NUCLEOTIDE SEQUENCE [LARGE SCALE GENOMIC DNA]</scope>
</reference>
<keyword evidence="1" id="KW-0472">Membrane</keyword>
<organism evidence="2 3">
    <name type="scientific">Caerostris darwini</name>
    <dbReference type="NCBI Taxonomy" id="1538125"/>
    <lineage>
        <taxon>Eukaryota</taxon>
        <taxon>Metazoa</taxon>
        <taxon>Ecdysozoa</taxon>
        <taxon>Arthropoda</taxon>
        <taxon>Chelicerata</taxon>
        <taxon>Arachnida</taxon>
        <taxon>Araneae</taxon>
        <taxon>Araneomorphae</taxon>
        <taxon>Entelegynae</taxon>
        <taxon>Araneoidea</taxon>
        <taxon>Araneidae</taxon>
        <taxon>Caerostris</taxon>
    </lineage>
</organism>
<dbReference type="Proteomes" id="UP001054837">
    <property type="component" value="Unassembled WGS sequence"/>
</dbReference>
<sequence length="93" mass="10483">MPLLGNEVPGQTASLRLDMRSDRQLILDEDAIACFVAYLELVFSLLPYVAILQQVALQKSTKKYLFAAKMSCQKLHEEIVYSLSNLPYGNKSM</sequence>
<comment type="caution">
    <text evidence="2">The sequence shown here is derived from an EMBL/GenBank/DDBJ whole genome shotgun (WGS) entry which is preliminary data.</text>
</comment>
<dbReference type="AlphaFoldDB" id="A0AAV4VHC4"/>
<evidence type="ECO:0000256" key="1">
    <source>
        <dbReference type="SAM" id="Phobius"/>
    </source>
</evidence>
<protein>
    <submittedName>
        <fullName evidence="2">Uncharacterized protein</fullName>
    </submittedName>
</protein>